<accession>A0A1C7M9U3</accession>
<dbReference type="Proteomes" id="UP000092993">
    <property type="component" value="Unassembled WGS sequence"/>
</dbReference>
<evidence type="ECO:0000256" key="3">
    <source>
        <dbReference type="SAM" id="Phobius"/>
    </source>
</evidence>
<proteinExistence type="inferred from homology"/>
<keyword evidence="3" id="KW-0812">Transmembrane</keyword>
<dbReference type="InterPro" id="IPR050327">
    <property type="entry name" value="Proton-linked_MCT"/>
</dbReference>
<name>A0A1C7M9U3_GRIFR</name>
<comment type="subcellular location">
    <subcellularLocation>
        <location evidence="1">Membrane</location>
        <topology evidence="1">Multi-pass membrane protein</topology>
    </subcellularLocation>
</comment>
<feature type="transmembrane region" description="Helical" evidence="3">
    <location>
        <begin position="77"/>
        <end position="96"/>
    </location>
</feature>
<feature type="transmembrane region" description="Helical" evidence="3">
    <location>
        <begin position="306"/>
        <end position="327"/>
    </location>
</feature>
<keyword evidence="3" id="KW-0472">Membrane</keyword>
<reference evidence="5 6" key="1">
    <citation type="submission" date="2016-03" db="EMBL/GenBank/DDBJ databases">
        <title>Whole genome sequencing of Grifola frondosa 9006-11.</title>
        <authorList>
            <person name="Min B."/>
            <person name="Park H."/>
            <person name="Kim J.-G."/>
            <person name="Cho H."/>
            <person name="Oh Y.-L."/>
            <person name="Kong W.-S."/>
            <person name="Choi I.-G."/>
        </authorList>
    </citation>
    <scope>NUCLEOTIDE SEQUENCE [LARGE SCALE GENOMIC DNA]</scope>
    <source>
        <strain evidence="5 6">9006-11</strain>
    </source>
</reference>
<protein>
    <submittedName>
        <fullName evidence="5">Putative transporter ESBP6</fullName>
    </submittedName>
</protein>
<feature type="transmembrane region" description="Helical" evidence="3">
    <location>
        <begin position="280"/>
        <end position="300"/>
    </location>
</feature>
<feature type="transmembrane region" description="Helical" evidence="3">
    <location>
        <begin position="134"/>
        <end position="154"/>
    </location>
</feature>
<dbReference type="Pfam" id="PF07690">
    <property type="entry name" value="MFS_1"/>
    <property type="match status" value="1"/>
</dbReference>
<dbReference type="InterPro" id="IPR011701">
    <property type="entry name" value="MFS"/>
</dbReference>
<dbReference type="EMBL" id="LUGG01000006">
    <property type="protein sequence ID" value="OBZ73693.1"/>
    <property type="molecule type" value="Genomic_DNA"/>
</dbReference>
<evidence type="ECO:0000256" key="2">
    <source>
        <dbReference type="ARBA" id="ARBA00006727"/>
    </source>
</evidence>
<dbReference type="OMA" id="FANQVWQ"/>
<comment type="caution">
    <text evidence="5">The sequence shown here is derived from an EMBL/GenBank/DDBJ whole genome shotgun (WGS) entry which is preliminary data.</text>
</comment>
<dbReference type="InterPro" id="IPR020846">
    <property type="entry name" value="MFS_dom"/>
</dbReference>
<organism evidence="5 6">
    <name type="scientific">Grifola frondosa</name>
    <name type="common">Maitake</name>
    <name type="synonym">Polyporus frondosus</name>
    <dbReference type="NCBI Taxonomy" id="5627"/>
    <lineage>
        <taxon>Eukaryota</taxon>
        <taxon>Fungi</taxon>
        <taxon>Dikarya</taxon>
        <taxon>Basidiomycota</taxon>
        <taxon>Agaricomycotina</taxon>
        <taxon>Agaricomycetes</taxon>
        <taxon>Polyporales</taxon>
        <taxon>Grifolaceae</taxon>
        <taxon>Grifola</taxon>
    </lineage>
</organism>
<feature type="transmembrane region" description="Helical" evidence="3">
    <location>
        <begin position="216"/>
        <end position="239"/>
    </location>
</feature>
<dbReference type="SUPFAM" id="SSF103473">
    <property type="entry name" value="MFS general substrate transporter"/>
    <property type="match status" value="1"/>
</dbReference>
<dbReference type="OrthoDB" id="2213137at2759"/>
<dbReference type="InterPro" id="IPR036259">
    <property type="entry name" value="MFS_trans_sf"/>
</dbReference>
<feature type="domain" description="Major facilitator superfamily (MFS) profile" evidence="4">
    <location>
        <begin position="1"/>
        <end position="340"/>
    </location>
</feature>
<keyword evidence="6" id="KW-1185">Reference proteome</keyword>
<evidence type="ECO:0000256" key="1">
    <source>
        <dbReference type="ARBA" id="ARBA00004141"/>
    </source>
</evidence>
<feature type="transmembrane region" description="Helical" evidence="3">
    <location>
        <begin position="251"/>
        <end position="273"/>
    </location>
</feature>
<sequence length="340" mass="37029">MGPLEGANVQELPQIDVVWGFGFSFGIFQDYYTSHPPFNNSSPVAISAVGTITLAIMYCEALLLSLLFGRYPDWMKFAMWSGLGLGSTCLFVSSFANQVWQLILLQGVGLGIGSGALYMPVMMLLPEWFVRRRGLACGIIFAGSGVGGFMFPFLLNALLDRVGFRWTLRIWAIGVTIISSIALLGIRPRLPIPRYRSGQSRPRFIPPKMKFIKAPLFWSFVATNVLQALSFFPVALYIAPFTKVVSSPLSATVALALFNSSGVVGQILIGYLADRFPYPWIMFLSAVGSGLSAFLLWGFSSSMVQIFLFAIIFGGLSGGFSSVWPAASSDCAGNRPEDAE</sequence>
<feature type="transmembrane region" description="Helical" evidence="3">
    <location>
        <begin position="102"/>
        <end position="122"/>
    </location>
</feature>
<feature type="transmembrane region" description="Helical" evidence="3">
    <location>
        <begin position="44"/>
        <end position="68"/>
    </location>
</feature>
<evidence type="ECO:0000313" key="6">
    <source>
        <dbReference type="Proteomes" id="UP000092993"/>
    </source>
</evidence>
<dbReference type="Gene3D" id="1.20.1250.20">
    <property type="entry name" value="MFS general substrate transporter like domains"/>
    <property type="match status" value="2"/>
</dbReference>
<evidence type="ECO:0000313" key="5">
    <source>
        <dbReference type="EMBL" id="OBZ73693.1"/>
    </source>
</evidence>
<dbReference type="GO" id="GO:0016020">
    <property type="term" value="C:membrane"/>
    <property type="evidence" value="ECO:0007669"/>
    <property type="project" value="UniProtKB-SubCell"/>
</dbReference>
<dbReference type="PANTHER" id="PTHR11360">
    <property type="entry name" value="MONOCARBOXYLATE TRANSPORTER"/>
    <property type="match status" value="1"/>
</dbReference>
<dbReference type="PANTHER" id="PTHR11360:SF287">
    <property type="entry name" value="MFS MONOCARBOXYLATE TRANSPORTER"/>
    <property type="match status" value="1"/>
</dbReference>
<dbReference type="GO" id="GO:0022857">
    <property type="term" value="F:transmembrane transporter activity"/>
    <property type="evidence" value="ECO:0007669"/>
    <property type="project" value="InterPro"/>
</dbReference>
<gene>
    <name evidence="5" type="primary">ESBP6_0</name>
    <name evidence="5" type="ORF">A0H81_06255</name>
</gene>
<comment type="similarity">
    <text evidence="2">Belongs to the major facilitator superfamily. Monocarboxylate porter (TC 2.A.1.13) family.</text>
</comment>
<keyword evidence="3" id="KW-1133">Transmembrane helix</keyword>
<dbReference type="AlphaFoldDB" id="A0A1C7M9U3"/>
<evidence type="ECO:0000259" key="4">
    <source>
        <dbReference type="PROSITE" id="PS50850"/>
    </source>
</evidence>
<dbReference type="PROSITE" id="PS50850">
    <property type="entry name" value="MFS"/>
    <property type="match status" value="1"/>
</dbReference>
<feature type="transmembrane region" description="Helical" evidence="3">
    <location>
        <begin position="166"/>
        <end position="186"/>
    </location>
</feature>